<keyword evidence="1" id="KW-0472">Membrane</keyword>
<evidence type="ECO:0000313" key="3">
    <source>
        <dbReference type="Proteomes" id="UP000239706"/>
    </source>
</evidence>
<evidence type="ECO:0000313" key="2">
    <source>
        <dbReference type="EMBL" id="PRR78044.1"/>
    </source>
</evidence>
<accession>A0A2T0B2B7</accession>
<name>A0A2T0B2B7_9CLOT</name>
<keyword evidence="1" id="KW-1133">Transmembrane helix</keyword>
<reference evidence="2 3" key="1">
    <citation type="submission" date="2018-03" db="EMBL/GenBank/DDBJ databases">
        <title>Genome sequence of Clostridium liquoris DSM 100320.</title>
        <authorList>
            <person name="Poehlein A."/>
            <person name="Daniel R."/>
        </authorList>
    </citation>
    <scope>NUCLEOTIDE SEQUENCE [LARGE SCALE GENOMIC DNA]</scope>
    <source>
        <strain evidence="2 3">DSM 100320</strain>
    </source>
</reference>
<dbReference type="RefSeq" id="WP_207655096.1">
    <property type="nucleotide sequence ID" value="NZ_PVXO01000052.1"/>
</dbReference>
<evidence type="ECO:0000256" key="1">
    <source>
        <dbReference type="SAM" id="Phobius"/>
    </source>
</evidence>
<comment type="caution">
    <text evidence="2">The sequence shown here is derived from an EMBL/GenBank/DDBJ whole genome shotgun (WGS) entry which is preliminary data.</text>
</comment>
<proteinExistence type="predicted"/>
<keyword evidence="3" id="KW-1185">Reference proteome</keyword>
<gene>
    <name evidence="2" type="ORF">CLLI_19640</name>
</gene>
<sequence>MKVGMRKPSLKKSVKARTIGKAKRSVKKAVIPGYGKKGMGWVKDPKKAAYNKVYNKTTFGVNDIVRVASSNKSTKKQNYKRSNNSNSVARSGNKILELENTLGVDTSAKNKPAYCVYLGLFLIILGTSISALLIFGIVLDIIGMILMSKKSYWNAYRWNRAMLMYVKNDYLKCETYLNKLSPEEKEKEPYKIMLNLLKDDSIRAETEDFEKVTVSNCLNKTNNINIESDIESEVYNKIKNILESNNVDIEPLKMRHTGVYTDICYFNILFRLKLNGKKRYILSNIENQELEGNEFILEQPSKAESGRYKNRIVFTSIEIIGSLENYIIEEIHKSIEEMNNSR</sequence>
<dbReference type="Proteomes" id="UP000239706">
    <property type="component" value="Unassembled WGS sequence"/>
</dbReference>
<dbReference type="AlphaFoldDB" id="A0A2T0B2B7"/>
<protein>
    <submittedName>
        <fullName evidence="2">DNA polymerase III subunit epsilon</fullName>
    </submittedName>
</protein>
<keyword evidence="1" id="KW-0812">Transmembrane</keyword>
<organism evidence="2 3">
    <name type="scientific">Clostridium liquoris</name>
    <dbReference type="NCBI Taxonomy" id="1289519"/>
    <lineage>
        <taxon>Bacteria</taxon>
        <taxon>Bacillati</taxon>
        <taxon>Bacillota</taxon>
        <taxon>Clostridia</taxon>
        <taxon>Eubacteriales</taxon>
        <taxon>Clostridiaceae</taxon>
        <taxon>Clostridium</taxon>
    </lineage>
</organism>
<dbReference type="EMBL" id="PVXO01000052">
    <property type="protein sequence ID" value="PRR78044.1"/>
    <property type="molecule type" value="Genomic_DNA"/>
</dbReference>
<feature type="transmembrane region" description="Helical" evidence="1">
    <location>
        <begin position="116"/>
        <end position="147"/>
    </location>
</feature>